<evidence type="ECO:0000256" key="2">
    <source>
        <dbReference type="ARBA" id="ARBA00022729"/>
    </source>
</evidence>
<dbReference type="Pfam" id="PF01464">
    <property type="entry name" value="SLT"/>
    <property type="match status" value="1"/>
</dbReference>
<feature type="domain" description="Transglycosylase SLT" evidence="4">
    <location>
        <begin position="507"/>
        <end position="617"/>
    </location>
</feature>
<dbReference type="AlphaFoldDB" id="A0A2P5T056"/>
<dbReference type="Gene3D" id="1.10.530.10">
    <property type="match status" value="1"/>
</dbReference>
<feature type="transmembrane region" description="Helical" evidence="3">
    <location>
        <begin position="15"/>
        <end position="33"/>
    </location>
</feature>
<accession>A0A2P5T056</accession>
<dbReference type="InterPro" id="IPR008939">
    <property type="entry name" value="Lytic_TGlycosylase_superhlx_U"/>
</dbReference>
<evidence type="ECO:0000256" key="3">
    <source>
        <dbReference type="SAM" id="Phobius"/>
    </source>
</evidence>
<reference evidence="6 7" key="1">
    <citation type="journal article" date="2018" name="Genome Biol. Evol.">
        <title>Cladogenesis and Genomic Streamlining in Extracellular Endosymbionts of Tropical Stink Bugs.</title>
        <authorList>
            <person name="Otero-Bravo A."/>
            <person name="Goffredi S."/>
            <person name="Sabree Z.L."/>
        </authorList>
    </citation>
    <scope>NUCLEOTIDE SEQUENCE [LARGE SCALE GENOMIC DNA]</scope>
    <source>
        <strain evidence="6 7">SoEE</strain>
    </source>
</reference>
<evidence type="ECO:0000259" key="5">
    <source>
        <dbReference type="Pfam" id="PF14718"/>
    </source>
</evidence>
<keyword evidence="3" id="KW-1133">Transmembrane helix</keyword>
<gene>
    <name evidence="6" type="ORF">CRV12_01890</name>
</gene>
<dbReference type="GO" id="GO:0004553">
    <property type="term" value="F:hydrolase activity, hydrolyzing O-glycosyl compounds"/>
    <property type="evidence" value="ECO:0007669"/>
    <property type="project" value="InterPro"/>
</dbReference>
<dbReference type="Gene3D" id="1.25.20.10">
    <property type="entry name" value="Bacterial muramidases"/>
    <property type="match status" value="1"/>
</dbReference>
<comment type="caution">
    <text evidence="6">The sequence shown here is derived from an EMBL/GenBank/DDBJ whole genome shotgun (WGS) entry which is preliminary data.</text>
</comment>
<dbReference type="InterPro" id="IPR008258">
    <property type="entry name" value="Transglycosylase_SLT_dom_1"/>
</dbReference>
<dbReference type="Gene3D" id="1.10.1240.20">
    <property type="entry name" value="Lytic transglycosylase, superhelical linker domain"/>
    <property type="match status" value="1"/>
</dbReference>
<keyword evidence="3" id="KW-0472">Membrane</keyword>
<dbReference type="NCBIfam" id="NF008631">
    <property type="entry name" value="PRK11619.1"/>
    <property type="match status" value="1"/>
</dbReference>
<keyword evidence="2" id="KW-0732">Signal</keyword>
<dbReference type="InterPro" id="IPR037061">
    <property type="entry name" value="Lytic_TGlycoase_superhlx_L_sf"/>
</dbReference>
<protein>
    <submittedName>
        <fullName evidence="6">Murein transglycosylase</fullName>
    </submittedName>
</protein>
<dbReference type="InterPro" id="IPR023346">
    <property type="entry name" value="Lysozyme-like_dom_sf"/>
</dbReference>
<comment type="similarity">
    <text evidence="1">Belongs to the transglycosylase Slt family.</text>
</comment>
<dbReference type="GO" id="GO:0042597">
    <property type="term" value="C:periplasmic space"/>
    <property type="evidence" value="ECO:0007669"/>
    <property type="project" value="InterPro"/>
</dbReference>
<organism evidence="6 7">
    <name type="scientific">Candidatus Pantoea edessiphila</name>
    <dbReference type="NCBI Taxonomy" id="2044610"/>
    <lineage>
        <taxon>Bacteria</taxon>
        <taxon>Pseudomonadati</taxon>
        <taxon>Pseudomonadota</taxon>
        <taxon>Gammaproteobacteria</taxon>
        <taxon>Enterobacterales</taxon>
        <taxon>Erwiniaceae</taxon>
        <taxon>Pantoea</taxon>
    </lineage>
</organism>
<dbReference type="SUPFAM" id="SSF48435">
    <property type="entry name" value="Bacterial muramidases"/>
    <property type="match status" value="1"/>
</dbReference>
<dbReference type="Proteomes" id="UP000296153">
    <property type="component" value="Unassembled WGS sequence"/>
</dbReference>
<proteinExistence type="inferred from homology"/>
<dbReference type="Pfam" id="PF14718">
    <property type="entry name" value="SLT_L"/>
    <property type="match status" value="1"/>
</dbReference>
<evidence type="ECO:0000259" key="4">
    <source>
        <dbReference type="Pfam" id="PF01464"/>
    </source>
</evidence>
<sequence length="669" mass="79226">MIVYKKRKIWQVKNLCKYLILFYFTTVTNILYADSISQQRDDYKQIKIALKNYNKNLPVINKLLHKLKDYSLYPYLQYDILMEKIKNEKNLTLMQKPVINFIKEHSDLKVSHLLSYYFTELLVTKHRWKDLMYFSPKAPKTAKCVCDWYYAKWSIEKKPIHFEDLIKNLLNSNLVSKKNLLNNKKNSNNCDKLFLIPHKYIATPPSVIIEYIRLAMKKNNHTLINYLIKLLPSDYKNTANTVLKIKNNPLFITDFVKTAKSTPFNLQLINYSIVNLSPKHADLAIEKIPIILSHYKMENSDIQSLKEIVANNMMDREFTSKQKIWRDSVIINSKSVSLIEKRIRLSLKQNNIKDLKIFIEHLPYNMQAKEEWQYWKSYVLLVLNNNKIESDKILYNLMKKNSFYSLIAAQKLGISYQFKQSKTIEPDPSISKIKKIIRINELMYWNKYCFAKFEWNKLLTNKSNRFQTMLASYANKQQWWHLSVETTIQAKIWNNLKERFPLAWNELYKKYTKGKNITKNYAMAISRQESGWDPYVKSANNAVGLMQIKNIAFTDTMQICHIKQSLTMQKLFNPENNIWVGTNYLEHIFKLVGKNRVLASAAYNAGLSKINQWRRVTAGKLDVVAFIESIPFKETRQYVKNVLLYNAYYNYLTGKPENILTPLEWNHSY</sequence>
<dbReference type="SUPFAM" id="SSF53955">
    <property type="entry name" value="Lysozyme-like"/>
    <property type="match status" value="1"/>
</dbReference>
<evidence type="ECO:0000313" key="6">
    <source>
        <dbReference type="EMBL" id="PPI87946.1"/>
    </source>
</evidence>
<keyword evidence="3" id="KW-0812">Transmembrane</keyword>
<dbReference type="CDD" id="cd13401">
    <property type="entry name" value="Slt70-like"/>
    <property type="match status" value="1"/>
</dbReference>
<evidence type="ECO:0000313" key="7">
    <source>
        <dbReference type="Proteomes" id="UP000296153"/>
    </source>
</evidence>
<evidence type="ECO:0000256" key="1">
    <source>
        <dbReference type="ARBA" id="ARBA00007734"/>
    </source>
</evidence>
<feature type="domain" description="Lytic transglycosylase superhelical linker" evidence="5">
    <location>
        <begin position="433"/>
        <end position="496"/>
    </location>
</feature>
<dbReference type="PANTHER" id="PTHR37423:SF5">
    <property type="entry name" value="SOLUBLE LYTIC MUREIN TRANSGLYCOSYLASE"/>
    <property type="match status" value="1"/>
</dbReference>
<dbReference type="PANTHER" id="PTHR37423">
    <property type="entry name" value="SOLUBLE LYTIC MUREIN TRANSGLYCOSYLASE-RELATED"/>
    <property type="match status" value="1"/>
</dbReference>
<dbReference type="EMBL" id="PDKT01000002">
    <property type="protein sequence ID" value="PPI87946.1"/>
    <property type="molecule type" value="Genomic_DNA"/>
</dbReference>
<name>A0A2P5T056_9GAMM</name>
<dbReference type="InterPro" id="IPR012289">
    <property type="entry name" value="Lytic_TGlycosylase_superhlx_L"/>
</dbReference>